<evidence type="ECO:0000313" key="2">
    <source>
        <dbReference type="EMBL" id="KAK4130479.1"/>
    </source>
</evidence>
<feature type="region of interest" description="Disordered" evidence="1">
    <location>
        <begin position="389"/>
        <end position="420"/>
    </location>
</feature>
<name>A0AAN6ZAP0_9PEZI</name>
<keyword evidence="3" id="KW-1185">Reference proteome</keyword>
<dbReference type="AlphaFoldDB" id="A0AAN6ZAP0"/>
<dbReference type="Proteomes" id="UP001304895">
    <property type="component" value="Unassembled WGS sequence"/>
</dbReference>
<evidence type="ECO:0000256" key="1">
    <source>
        <dbReference type="SAM" id="MobiDB-lite"/>
    </source>
</evidence>
<evidence type="ECO:0000313" key="3">
    <source>
        <dbReference type="Proteomes" id="UP001304895"/>
    </source>
</evidence>
<reference evidence="2" key="1">
    <citation type="journal article" date="2023" name="Mol. Phylogenet. Evol.">
        <title>Genome-scale phylogeny and comparative genomics of the fungal order Sordariales.</title>
        <authorList>
            <person name="Hensen N."/>
            <person name="Bonometti L."/>
            <person name="Westerberg I."/>
            <person name="Brannstrom I.O."/>
            <person name="Guillou S."/>
            <person name="Cros-Aarteil S."/>
            <person name="Calhoun S."/>
            <person name="Haridas S."/>
            <person name="Kuo A."/>
            <person name="Mondo S."/>
            <person name="Pangilinan J."/>
            <person name="Riley R."/>
            <person name="LaButti K."/>
            <person name="Andreopoulos B."/>
            <person name="Lipzen A."/>
            <person name="Chen C."/>
            <person name="Yan M."/>
            <person name="Daum C."/>
            <person name="Ng V."/>
            <person name="Clum A."/>
            <person name="Steindorff A."/>
            <person name="Ohm R.A."/>
            <person name="Martin F."/>
            <person name="Silar P."/>
            <person name="Natvig D.O."/>
            <person name="Lalanne C."/>
            <person name="Gautier V."/>
            <person name="Ament-Velasquez S.L."/>
            <person name="Kruys A."/>
            <person name="Hutchinson M.I."/>
            <person name="Powell A.J."/>
            <person name="Barry K."/>
            <person name="Miller A.N."/>
            <person name="Grigoriev I.V."/>
            <person name="Debuchy R."/>
            <person name="Gladieux P."/>
            <person name="Hiltunen Thoren M."/>
            <person name="Johannesson H."/>
        </authorList>
    </citation>
    <scope>NUCLEOTIDE SEQUENCE</scope>
    <source>
        <strain evidence="2">CBS 123565</strain>
    </source>
</reference>
<comment type="caution">
    <text evidence="2">The sequence shown here is derived from an EMBL/GenBank/DDBJ whole genome shotgun (WGS) entry which is preliminary data.</text>
</comment>
<proteinExistence type="predicted"/>
<dbReference type="EMBL" id="MU853436">
    <property type="protein sequence ID" value="KAK4130479.1"/>
    <property type="molecule type" value="Genomic_DNA"/>
</dbReference>
<gene>
    <name evidence="2" type="ORF">BT67DRAFT_391196</name>
</gene>
<organism evidence="2 3">
    <name type="scientific">Trichocladium antarcticum</name>
    <dbReference type="NCBI Taxonomy" id="1450529"/>
    <lineage>
        <taxon>Eukaryota</taxon>
        <taxon>Fungi</taxon>
        <taxon>Dikarya</taxon>
        <taxon>Ascomycota</taxon>
        <taxon>Pezizomycotina</taxon>
        <taxon>Sordariomycetes</taxon>
        <taxon>Sordariomycetidae</taxon>
        <taxon>Sordariales</taxon>
        <taxon>Chaetomiaceae</taxon>
        <taxon>Trichocladium</taxon>
    </lineage>
</organism>
<reference evidence="2" key="2">
    <citation type="submission" date="2023-05" db="EMBL/GenBank/DDBJ databases">
        <authorList>
            <consortium name="Lawrence Berkeley National Laboratory"/>
            <person name="Steindorff A."/>
            <person name="Hensen N."/>
            <person name="Bonometti L."/>
            <person name="Westerberg I."/>
            <person name="Brannstrom I.O."/>
            <person name="Guillou S."/>
            <person name="Cros-Aarteil S."/>
            <person name="Calhoun S."/>
            <person name="Haridas S."/>
            <person name="Kuo A."/>
            <person name="Mondo S."/>
            <person name="Pangilinan J."/>
            <person name="Riley R."/>
            <person name="Labutti K."/>
            <person name="Andreopoulos B."/>
            <person name="Lipzen A."/>
            <person name="Chen C."/>
            <person name="Yanf M."/>
            <person name="Daum C."/>
            <person name="Ng V."/>
            <person name="Clum A."/>
            <person name="Ohm R."/>
            <person name="Martin F."/>
            <person name="Silar P."/>
            <person name="Natvig D."/>
            <person name="Lalanne C."/>
            <person name="Gautier V."/>
            <person name="Ament-Velasquez S.L."/>
            <person name="Kruys A."/>
            <person name="Hutchinson M.I."/>
            <person name="Powell A.J."/>
            <person name="Barry K."/>
            <person name="Miller A.N."/>
            <person name="Grigoriev I.V."/>
            <person name="Debuchy R."/>
            <person name="Gladieux P."/>
            <person name="Thoren M.H."/>
            <person name="Johannesson H."/>
        </authorList>
    </citation>
    <scope>NUCLEOTIDE SEQUENCE</scope>
    <source>
        <strain evidence="2">CBS 123565</strain>
    </source>
</reference>
<sequence length="420" mass="44803">MEQAEERHSPVGIEPRIVYVLGAVVDEVPQYDRRQDAFASSEGISVLCGSARHMLPKLWSAGLEPKPGRKPSLVLHPPEGRTMGPLRVTVPLANTMFTNGKTHSLSASRWETRPGQSPRFVDRIEKVNQTILFKTDDTGSSHDCASTVACNLVPITKPRRIVSGLGNILRQIDIDGPAPASTELETNIPGILDARARKVVESTSQAEDTYSGPVGIWALIMPPRYIEEGMPMAEPLNWQDYHAKSETLLAGETNGRLDLVLAAGGRICKVLSGGGGWGQKKGLLSLDPQTSHDSPEEDDLESFIDSFKGDGGIAAPGSYVQFFMEAVGPARTDRTSAGLRRWDPADATAAPYPTIVAGTPGLGIPASPPAAGTSPNLFGAISSEGIYLSSEGDHDKDRTPIATKIDSPRSHIVSSGSAMP</sequence>
<accession>A0AAN6ZAP0</accession>
<protein>
    <submittedName>
        <fullName evidence="2">Uncharacterized protein</fullName>
    </submittedName>
</protein>